<dbReference type="AlphaFoldDB" id="A0A197KGF4"/>
<evidence type="ECO:0000313" key="1">
    <source>
        <dbReference type="EMBL" id="OAQ35756.1"/>
    </source>
</evidence>
<gene>
    <name evidence="1" type="ORF">K457DRAFT_12974</name>
</gene>
<keyword evidence="2" id="KW-1185">Reference proteome</keyword>
<name>A0A197KGF4_9FUNG</name>
<dbReference type="Proteomes" id="UP000078512">
    <property type="component" value="Unassembled WGS sequence"/>
</dbReference>
<organism evidence="1 2">
    <name type="scientific">Linnemannia elongata AG-77</name>
    <dbReference type="NCBI Taxonomy" id="1314771"/>
    <lineage>
        <taxon>Eukaryota</taxon>
        <taxon>Fungi</taxon>
        <taxon>Fungi incertae sedis</taxon>
        <taxon>Mucoromycota</taxon>
        <taxon>Mortierellomycotina</taxon>
        <taxon>Mortierellomycetes</taxon>
        <taxon>Mortierellales</taxon>
        <taxon>Mortierellaceae</taxon>
        <taxon>Linnemannia</taxon>
    </lineage>
</organism>
<protein>
    <submittedName>
        <fullName evidence="1">Uncharacterized protein</fullName>
    </submittedName>
</protein>
<accession>A0A197KGF4</accession>
<evidence type="ECO:0000313" key="2">
    <source>
        <dbReference type="Proteomes" id="UP000078512"/>
    </source>
</evidence>
<reference evidence="1 2" key="1">
    <citation type="submission" date="2016-05" db="EMBL/GenBank/DDBJ databases">
        <title>Genome sequencing reveals origins of a unique bacterial endosymbiosis in the earliest lineages of terrestrial Fungi.</title>
        <authorList>
            <consortium name="DOE Joint Genome Institute"/>
            <person name="Uehling J."/>
            <person name="Gryganskyi A."/>
            <person name="Hameed K."/>
            <person name="Tschaplinski T."/>
            <person name="Misztal P."/>
            <person name="Wu S."/>
            <person name="Desiro A."/>
            <person name="Vande Pol N."/>
            <person name="Du Z.-Y."/>
            <person name="Zienkiewicz A."/>
            <person name="Zienkiewicz K."/>
            <person name="Morin E."/>
            <person name="Tisserant E."/>
            <person name="Splivallo R."/>
            <person name="Hainaut M."/>
            <person name="Henrissat B."/>
            <person name="Ohm R."/>
            <person name="Kuo A."/>
            <person name="Yan J."/>
            <person name="Lipzen A."/>
            <person name="Nolan M."/>
            <person name="Labutti K."/>
            <person name="Barry K."/>
            <person name="Goldstein A."/>
            <person name="Labbe J."/>
            <person name="Schadt C."/>
            <person name="Tuskan G."/>
            <person name="Grigoriev I."/>
            <person name="Martin F."/>
            <person name="Vilgalys R."/>
            <person name="Bonito G."/>
        </authorList>
    </citation>
    <scope>NUCLEOTIDE SEQUENCE [LARGE SCALE GENOMIC DNA]</scope>
    <source>
        <strain evidence="1 2">AG-77</strain>
    </source>
</reference>
<sequence>MTPEQAITILDALFSKLGSIQRSRLSPAPPFSSEINGFVQEDISFDTISDAIWTLGNNDTRPTLQVFFDQVFSSLHAQIIDLNGKDVDMLVALEPRLDAINRITLATYHACTRPRRNSWVLSDSVSELGILFQSIVSQVLEPLWILFSEMRQQYEEVGGSQGDEKSIHILLQVEIVMASLLRALLVVREDQRSEDHSSETHLIGFTGLFYLVVRIFDEALLPQHLSPECSEDVIHLVAGLLTLLQIFRTFEHVNLVPAIQEQLLSGLLSSDIIERTIRSLQATNSDMAAATCELFIARLLCLGGVFSESCMACAAIWGPHAIRSLNKKKNIELIANDGRLLSITCKFDFTSVQGNEKSLDHLYGASWIELAYIYITLDQTIDPEGKERRPFSFLTILEGLKYSVQGAEEGSLSQTMLKLHAKEILVWFWSHDGSSLKDYITKDPPATLLRMMFMLLEEFSLKATTRTGQRRLLKNDGKMEHMVQLLLKYPLALCSIKTIFRDICQILESTPMDAVQVDPRWRTLCVVCSIIKSFAGYLPSAAAGQEDDAAKEFQFQVCEEVVDIAITLCVSSQAVEAELSYLWEMLDTVMPLLKPCDGKEPLIEWGGYRNLKRVVGKLLFQVEQCQAGTVWQGQHRMTRFFKSMWSNIRVLSIHLDIDDEYILEDQPELLTSLEEAALELMDRLLLASPETILSNMMNQYGADWQETWSCVADCAVEAMLFLHNTHTRFPNSVLLTIEEDRALMVHFCLELMDELVKGRYVAYQPQPASDPRVLAFLLVPWVTNTLSEGLGSGPGSEGLTVEVLVAWLEMLLDGLCESLLREADDTMVWKTLRVYTKALLTCFHQRPSPSSSSTETTASKTATRSSRRLELIVYPAPQESSTHAWIRSRLRYQGHKELLSSLWRRWDAGAKALLDRIRKRASQAEGGAVYSALALIPFDRSGGQGQQVVSEYTYVDKQVVSQLGRAVSDILTLMRMIVHEGPKQGHQCRQQDLEFVSWIMELIDSQPVTDVAQTLRDLSVVALAPAPISAPAKATAESNEFASSLNELTRIHEECVRAHALYRT</sequence>
<dbReference type="EMBL" id="KV442013">
    <property type="protein sequence ID" value="OAQ35756.1"/>
    <property type="molecule type" value="Genomic_DNA"/>
</dbReference>
<proteinExistence type="predicted"/>
<dbReference type="OrthoDB" id="2408132at2759"/>